<dbReference type="CDD" id="cd02883">
    <property type="entry name" value="NUDIX_Hydrolase"/>
    <property type="match status" value="1"/>
</dbReference>
<protein>
    <submittedName>
        <fullName evidence="2">NUDIX hydrolase</fullName>
    </submittedName>
</protein>
<dbReference type="EMBL" id="DVFU01000094">
    <property type="protein sequence ID" value="HIQ65037.1"/>
    <property type="molecule type" value="Genomic_DNA"/>
</dbReference>
<evidence type="ECO:0000259" key="1">
    <source>
        <dbReference type="PROSITE" id="PS51462"/>
    </source>
</evidence>
<reference evidence="2" key="2">
    <citation type="journal article" date="2021" name="PeerJ">
        <title>Extensive microbial diversity within the chicken gut microbiome revealed by metagenomics and culture.</title>
        <authorList>
            <person name="Gilroy R."/>
            <person name="Ravi A."/>
            <person name="Getino M."/>
            <person name="Pursley I."/>
            <person name="Horton D.L."/>
            <person name="Alikhan N.F."/>
            <person name="Baker D."/>
            <person name="Gharbi K."/>
            <person name="Hall N."/>
            <person name="Watson M."/>
            <person name="Adriaenssens E.M."/>
            <person name="Foster-Nyarko E."/>
            <person name="Jarju S."/>
            <person name="Secka A."/>
            <person name="Antonio M."/>
            <person name="Oren A."/>
            <person name="Chaudhuri R.R."/>
            <person name="La Ragione R."/>
            <person name="Hildebrand F."/>
            <person name="Pallen M.J."/>
        </authorList>
    </citation>
    <scope>NUCLEOTIDE SEQUENCE</scope>
    <source>
        <strain evidence="2">CHK165-10780</strain>
    </source>
</reference>
<evidence type="ECO:0000313" key="2">
    <source>
        <dbReference type="EMBL" id="HIQ65037.1"/>
    </source>
</evidence>
<reference evidence="2" key="1">
    <citation type="submission" date="2020-10" db="EMBL/GenBank/DDBJ databases">
        <authorList>
            <person name="Gilroy R."/>
        </authorList>
    </citation>
    <scope>NUCLEOTIDE SEQUENCE</scope>
    <source>
        <strain evidence="2">CHK165-10780</strain>
    </source>
</reference>
<comment type="caution">
    <text evidence="2">The sequence shown here is derived from an EMBL/GenBank/DDBJ whole genome shotgun (WGS) entry which is preliminary data.</text>
</comment>
<dbReference type="InterPro" id="IPR015797">
    <property type="entry name" value="NUDIX_hydrolase-like_dom_sf"/>
</dbReference>
<evidence type="ECO:0000313" key="3">
    <source>
        <dbReference type="Proteomes" id="UP000886725"/>
    </source>
</evidence>
<feature type="domain" description="Nudix hydrolase" evidence="1">
    <location>
        <begin position="20"/>
        <end position="155"/>
    </location>
</feature>
<dbReference type="Pfam" id="PF00293">
    <property type="entry name" value="NUDIX"/>
    <property type="match status" value="1"/>
</dbReference>
<sequence length="159" mass="18428">MEFYLIDHEATVEDIEKFHFSNQKVGVIAHIETLDGKVLLQQRGIKSRDENGLFEDIGGKVEDTDKTFRDAMIREISEEVGNNIQYELGQSIGIGHWQKGDINWIFIIYPVLYIGGTLERLEPEKCIGYRFFQKEEALDSNLVTESCKFIIKEILKNKR</sequence>
<keyword evidence="2" id="KW-0378">Hydrolase</keyword>
<dbReference type="SUPFAM" id="SSF55811">
    <property type="entry name" value="Nudix"/>
    <property type="match status" value="1"/>
</dbReference>
<accession>A0A9D0YZW8</accession>
<dbReference type="Proteomes" id="UP000886725">
    <property type="component" value="Unassembled WGS sequence"/>
</dbReference>
<dbReference type="AlphaFoldDB" id="A0A9D0YZW8"/>
<dbReference type="PROSITE" id="PS51462">
    <property type="entry name" value="NUDIX"/>
    <property type="match status" value="1"/>
</dbReference>
<name>A0A9D0YZW8_9FIRM</name>
<dbReference type="GO" id="GO:0016787">
    <property type="term" value="F:hydrolase activity"/>
    <property type="evidence" value="ECO:0007669"/>
    <property type="project" value="UniProtKB-KW"/>
</dbReference>
<organism evidence="2 3">
    <name type="scientific">Candidatus Faecenecus gallistercoris</name>
    <dbReference type="NCBI Taxonomy" id="2840793"/>
    <lineage>
        <taxon>Bacteria</taxon>
        <taxon>Bacillati</taxon>
        <taxon>Bacillota</taxon>
        <taxon>Bacillota incertae sedis</taxon>
        <taxon>Candidatus Faecenecus</taxon>
    </lineage>
</organism>
<dbReference type="InterPro" id="IPR000086">
    <property type="entry name" value="NUDIX_hydrolase_dom"/>
</dbReference>
<dbReference type="Gene3D" id="3.90.79.10">
    <property type="entry name" value="Nucleoside Triphosphate Pyrophosphohydrolase"/>
    <property type="match status" value="1"/>
</dbReference>
<proteinExistence type="predicted"/>
<gene>
    <name evidence="2" type="ORF">IAC85_04785</name>
</gene>